<dbReference type="InterPro" id="IPR003886">
    <property type="entry name" value="NIDO_dom"/>
</dbReference>
<evidence type="ECO:0000259" key="8">
    <source>
        <dbReference type="PROSITE" id="PS51233"/>
    </source>
</evidence>
<evidence type="ECO:0000256" key="4">
    <source>
        <dbReference type="ARBA" id="ARBA00023136"/>
    </source>
</evidence>
<feature type="domain" description="VWFD" evidence="8">
    <location>
        <begin position="626"/>
        <end position="823"/>
    </location>
</feature>
<name>A0A8S2HFE7_9BILA</name>
<dbReference type="PROSITE" id="PS51233">
    <property type="entry name" value="VWFD"/>
    <property type="match status" value="1"/>
</dbReference>
<evidence type="ECO:0000313" key="9">
    <source>
        <dbReference type="EMBL" id="CAF0848577.1"/>
    </source>
</evidence>
<dbReference type="Pfam" id="PF06119">
    <property type="entry name" value="NIDO"/>
    <property type="match status" value="1"/>
</dbReference>
<evidence type="ECO:0000259" key="7">
    <source>
        <dbReference type="PROSITE" id="PS51220"/>
    </source>
</evidence>
<keyword evidence="3" id="KW-1133">Transmembrane helix</keyword>
<keyword evidence="5" id="KW-1015">Disulfide bond</keyword>
<dbReference type="Pfam" id="PF00094">
    <property type="entry name" value="VWD"/>
    <property type="match status" value="1"/>
</dbReference>
<dbReference type="SMART" id="SM00216">
    <property type="entry name" value="VWD"/>
    <property type="match status" value="1"/>
</dbReference>
<dbReference type="GO" id="GO:0016020">
    <property type="term" value="C:membrane"/>
    <property type="evidence" value="ECO:0007669"/>
    <property type="project" value="UniProtKB-SubCell"/>
</dbReference>
<dbReference type="PROSITE" id="PS50856">
    <property type="entry name" value="AMOP"/>
    <property type="match status" value="1"/>
</dbReference>
<dbReference type="Gene3D" id="2.60.40.10">
    <property type="entry name" value="Immunoglobulins"/>
    <property type="match status" value="1"/>
</dbReference>
<comment type="caution">
    <text evidence="10">The sequence shown here is derived from an EMBL/GenBank/DDBJ whole genome shotgun (WGS) entry which is preliminary data.</text>
</comment>
<sequence length="1037" mass="115664">MESDLYHINATSLPFSFPFYNKNYRNVWINPNGAFSFSDRYIPPYTFNWKYASFPLADQTPTIAGFWRLTDSTEAVLWFSNSTLSNTPTSYATRFQTSTYAATSITSQLGRFTRFQASTYSATSITSQPDSLRTTGRYYQIHTTNKSNKTLVQAAMLVNHHFPNEKLFSPKMVLTGTWSQTQLFEDSEVDRINTFQIVAMTDEQRTFTFLFYNKTQSANNTNFTILVGFNAGDGTRSYSLPYREKALAYESNVNVSGLFAFRTDTYSIQVAGCQSSGESFSFYPKRGSQFGGTAIDITSDRCFHSNITCKFNSSIIVQGFVLNEVVARCLTPFSSIAGLVNLSISLDGNLTFLSIGEYQYMQLKIGSDEVTLTSLPLLDTISLQWIFPYTMEQTFPNSTTLNIDYWEITVRTFIIQLTTVIPIKSNLSYATNSLSISASSVTGSTGIIRVTARYNNITYGSLNTGVLVLNTSVTAQYCSSWISQQPSASSWNSLWFPCPMTLTHAYAATWEFQEDSECCWLNQGRSEFYEMNAIKCFSSTGTNEYKASAQCCYDRTGQIISRGTGAGRDAHYQPLNYPTENFFADVLPFISCCKVSVDNNLCNAFLKLRPTRRGSINHGLQGPHGASGGIWGDPHYMTLDGAFYTFNGYGEYIYLAISNVFMSQVRTIPLSNKVATITNAFVAKSNETNAKSVSVRVSRRQILVYRDDKLLNIDETAFLSFPEMTINRNVTSQAITLTWLIGVTFEITPVNITTPNPGLVLNVAAAISGKYINKTYGLLGFFDGYSANDFRCLNGTTLPSNSSEKEIHDEFGRSWAIDPNLTLMNYDDLSGSTAMFYTTKNKETTYINSNVTITNETLNICDILSTQMNDSSSWSPAQQFCAFDFAVTGDKNFAQSSLQAAQVLTELKNTIDHNPPEFDSALPLERSVREGDFVQITFTANNAQPSLITYNVTNKPPTSSFDETTGLFEWHVPKIAGRSSASSKQAMIVQAKDALSNMTSTHDVLFNIEPKLVSKAVKKSTKWVIIIIMIILETFEC</sequence>
<keyword evidence="4" id="KW-0472">Membrane</keyword>
<dbReference type="PROSITE" id="PS51220">
    <property type="entry name" value="NIDO"/>
    <property type="match status" value="1"/>
</dbReference>
<evidence type="ECO:0000256" key="1">
    <source>
        <dbReference type="ARBA" id="ARBA00004370"/>
    </source>
</evidence>
<feature type="domain" description="AMOP" evidence="6">
    <location>
        <begin position="470"/>
        <end position="609"/>
    </location>
</feature>
<evidence type="ECO:0000256" key="3">
    <source>
        <dbReference type="ARBA" id="ARBA00022989"/>
    </source>
</evidence>
<dbReference type="SMART" id="SM00723">
    <property type="entry name" value="AMOP"/>
    <property type="match status" value="1"/>
</dbReference>
<evidence type="ECO:0000256" key="5">
    <source>
        <dbReference type="ARBA" id="ARBA00023157"/>
    </source>
</evidence>
<dbReference type="InterPro" id="IPR051495">
    <property type="entry name" value="Epithelial_Barrier/Signaling"/>
</dbReference>
<proteinExistence type="predicted"/>
<feature type="domain" description="NIDO" evidence="7">
    <location>
        <begin position="124"/>
        <end position="266"/>
    </location>
</feature>
<dbReference type="PANTHER" id="PTHR13802">
    <property type="entry name" value="MUCIN 4-RELATED"/>
    <property type="match status" value="1"/>
</dbReference>
<dbReference type="EMBL" id="CAJNOK010002185">
    <property type="protein sequence ID" value="CAF0848577.1"/>
    <property type="molecule type" value="Genomic_DNA"/>
</dbReference>
<dbReference type="EMBL" id="CAJOBA010002185">
    <property type="protein sequence ID" value="CAF3633864.1"/>
    <property type="molecule type" value="Genomic_DNA"/>
</dbReference>
<dbReference type="Pfam" id="PF03782">
    <property type="entry name" value="AMOP"/>
    <property type="match status" value="1"/>
</dbReference>
<accession>A0A8S2HFE7</accession>
<keyword evidence="2" id="KW-0812">Transmembrane</keyword>
<dbReference type="Proteomes" id="UP000677228">
    <property type="component" value="Unassembled WGS sequence"/>
</dbReference>
<evidence type="ECO:0000259" key="6">
    <source>
        <dbReference type="PROSITE" id="PS50856"/>
    </source>
</evidence>
<dbReference type="InterPro" id="IPR013783">
    <property type="entry name" value="Ig-like_fold"/>
</dbReference>
<evidence type="ECO:0000313" key="11">
    <source>
        <dbReference type="Proteomes" id="UP000682733"/>
    </source>
</evidence>
<dbReference type="SUPFAM" id="SSF81296">
    <property type="entry name" value="E set domains"/>
    <property type="match status" value="1"/>
</dbReference>
<dbReference type="AlphaFoldDB" id="A0A8S2HFE7"/>
<organism evidence="10 11">
    <name type="scientific">Didymodactylos carnosus</name>
    <dbReference type="NCBI Taxonomy" id="1234261"/>
    <lineage>
        <taxon>Eukaryota</taxon>
        <taxon>Metazoa</taxon>
        <taxon>Spiralia</taxon>
        <taxon>Gnathifera</taxon>
        <taxon>Rotifera</taxon>
        <taxon>Eurotatoria</taxon>
        <taxon>Bdelloidea</taxon>
        <taxon>Philodinida</taxon>
        <taxon>Philodinidae</taxon>
        <taxon>Didymodactylos</taxon>
    </lineage>
</organism>
<dbReference type="InterPro" id="IPR005533">
    <property type="entry name" value="AMOP_dom"/>
</dbReference>
<gene>
    <name evidence="9" type="ORF">OVA965_LOCUS7020</name>
    <name evidence="10" type="ORF">TMI583_LOCUS7016</name>
</gene>
<protein>
    <submittedName>
        <fullName evidence="10">Uncharacterized protein</fullName>
    </submittedName>
</protein>
<evidence type="ECO:0000313" key="10">
    <source>
        <dbReference type="EMBL" id="CAF3633864.1"/>
    </source>
</evidence>
<evidence type="ECO:0000256" key="2">
    <source>
        <dbReference type="ARBA" id="ARBA00022692"/>
    </source>
</evidence>
<dbReference type="InterPro" id="IPR014756">
    <property type="entry name" value="Ig_E-set"/>
</dbReference>
<dbReference type="GO" id="GO:0007160">
    <property type="term" value="P:cell-matrix adhesion"/>
    <property type="evidence" value="ECO:0007669"/>
    <property type="project" value="InterPro"/>
</dbReference>
<dbReference type="Proteomes" id="UP000682733">
    <property type="component" value="Unassembled WGS sequence"/>
</dbReference>
<dbReference type="PANTHER" id="PTHR13802:SF52">
    <property type="entry name" value="MUCIN-4"/>
    <property type="match status" value="1"/>
</dbReference>
<reference evidence="10" key="1">
    <citation type="submission" date="2021-02" db="EMBL/GenBank/DDBJ databases">
        <authorList>
            <person name="Nowell W R."/>
        </authorList>
    </citation>
    <scope>NUCLEOTIDE SEQUENCE</scope>
</reference>
<dbReference type="SMART" id="SM00539">
    <property type="entry name" value="NIDO"/>
    <property type="match status" value="1"/>
</dbReference>
<dbReference type="InterPro" id="IPR001846">
    <property type="entry name" value="VWF_type-D"/>
</dbReference>
<comment type="subcellular location">
    <subcellularLocation>
        <location evidence="1">Membrane</location>
    </subcellularLocation>
</comment>